<accession>A0A948W4X7</accession>
<dbReference type="InterPro" id="IPR029014">
    <property type="entry name" value="NiFe-Hase_large"/>
</dbReference>
<keyword evidence="4 6" id="KW-0479">Metal-binding</keyword>
<feature type="binding site" evidence="6">
    <location>
        <position position="460"/>
    </location>
    <ligand>
        <name>Mg(2+)</name>
        <dbReference type="ChEBI" id="CHEBI:18420"/>
    </ligand>
</feature>
<dbReference type="Proteomes" id="UP000777784">
    <property type="component" value="Unassembled WGS sequence"/>
</dbReference>
<sequence>MKTITVDPITRLEGHGKINIFLDDDGNVQKAIFQVPELRGFEAFAIGRPAEDMPQITSRICGVCPTAHHMAATKALDDLFKVTPPPAAKAIRELVNCAFMTEDHALHFYFLGGPDFVLGPSAPPEQRNILGVVGVVGKEIAGQVIDIRRRLRDLMALCAGKPIHPVFGLPGGVAKAIPESERTQIQQLGRDTVKFAQFSLDLFRKIVLGNKDLLELVTGDIYYNETNYMGLVDADNRLNLYDGDVRVVDPAGKERLKFKPQDYAKHIAEHVEEWTYVKFPYLRDVGWRGFVDGPDSGLYRVAPLARLNVADGMATPLAQAEYERLYETFGGKPVHHTLANHWARLIELLYAAERITELADLPELTSPDIRNLDFGIPSEGVGIVEAPRGTLIHHYKSDERGVLTGCNLIVATVGNSAAICMSIDRAAKKLIKNGNVNEGLLNMVEMAFRAYDPCLSCATHALPGEMPLAVEIIDSKGVIVQRLERR</sequence>
<evidence type="ECO:0000256" key="3">
    <source>
        <dbReference type="ARBA" id="ARBA00022596"/>
    </source>
</evidence>
<feature type="binding site" evidence="6">
    <location>
        <position position="61"/>
    </location>
    <ligand>
        <name>Ni(2+)</name>
        <dbReference type="ChEBI" id="CHEBI:49786"/>
    </ligand>
</feature>
<reference evidence="8" key="1">
    <citation type="submission" date="2021-05" db="EMBL/GenBank/DDBJ databases">
        <title>Energy efficiency and biological interactions define the core microbiome of deep oligotrophic groundwater.</title>
        <authorList>
            <person name="Mehrshad M."/>
            <person name="Lopez-Fernandez M."/>
            <person name="Bell E."/>
            <person name="Bernier-Latmani R."/>
            <person name="Bertilsson S."/>
            <person name="Dopson M."/>
        </authorList>
    </citation>
    <scope>NUCLEOTIDE SEQUENCE</scope>
    <source>
        <strain evidence="8">Modern_marine.mb.64</strain>
    </source>
</reference>
<organism evidence="8 9">
    <name type="scientific">Eiseniibacteriota bacterium</name>
    <dbReference type="NCBI Taxonomy" id="2212470"/>
    <lineage>
        <taxon>Bacteria</taxon>
        <taxon>Candidatus Eiseniibacteriota</taxon>
    </lineage>
</organism>
<feature type="binding site" evidence="6">
    <location>
        <position position="408"/>
    </location>
    <ligand>
        <name>Mg(2+)</name>
        <dbReference type="ChEBI" id="CHEBI:18420"/>
    </ligand>
</feature>
<evidence type="ECO:0000256" key="1">
    <source>
        <dbReference type="ARBA" id="ARBA00001967"/>
    </source>
</evidence>
<dbReference type="GO" id="GO:0016151">
    <property type="term" value="F:nickel cation binding"/>
    <property type="evidence" value="ECO:0007669"/>
    <property type="project" value="InterPro"/>
</dbReference>
<keyword evidence="6" id="KW-0460">Magnesium</keyword>
<protein>
    <submittedName>
        <fullName evidence="8">Ni/Fe hydrogenase subunit alpha</fullName>
    </submittedName>
</protein>
<proteinExistence type="inferred from homology"/>
<feature type="binding site" evidence="6">
    <location>
        <position position="64"/>
    </location>
    <ligand>
        <name>Ni(2+)</name>
        <dbReference type="ChEBI" id="CHEBI:49786"/>
    </ligand>
</feature>
<evidence type="ECO:0000256" key="6">
    <source>
        <dbReference type="PIRSR" id="PIRSR601501-1"/>
    </source>
</evidence>
<comment type="similarity">
    <text evidence="2 7">Belongs to the [NiFe]/[NiFeSe] hydrogenase large subunit family.</text>
</comment>
<dbReference type="PANTHER" id="PTHR43600:SF2">
    <property type="entry name" value="F420-NON-REDUCING HYDROGENASE VHU SUBUNIT A"/>
    <property type="match status" value="1"/>
</dbReference>
<feature type="binding site" evidence="6">
    <location>
        <position position="454"/>
    </location>
    <ligand>
        <name>Ni(2+)</name>
        <dbReference type="ChEBI" id="CHEBI:49786"/>
    </ligand>
</feature>
<evidence type="ECO:0000256" key="7">
    <source>
        <dbReference type="RuleBase" id="RU003896"/>
    </source>
</evidence>
<dbReference type="Pfam" id="PF00374">
    <property type="entry name" value="NiFeSe_Hases"/>
    <property type="match status" value="2"/>
</dbReference>
<dbReference type="Gene3D" id="1.10.645.10">
    <property type="entry name" value="Cytochrome-c3 Hydrogenase, chain B"/>
    <property type="match status" value="1"/>
</dbReference>
<feature type="binding site" evidence="6">
    <location>
        <position position="64"/>
    </location>
    <ligand>
        <name>Fe cation</name>
        <dbReference type="ChEBI" id="CHEBI:24875"/>
    </ligand>
</feature>
<evidence type="ECO:0000313" key="9">
    <source>
        <dbReference type="Proteomes" id="UP000777784"/>
    </source>
</evidence>
<dbReference type="EMBL" id="JAHJDP010000018">
    <property type="protein sequence ID" value="MBU2689814.1"/>
    <property type="molecule type" value="Genomic_DNA"/>
</dbReference>
<keyword evidence="6" id="KW-0408">Iron</keyword>
<dbReference type="InterPro" id="IPR018194">
    <property type="entry name" value="Ni-dep_hyd_lsu_Ni_BS"/>
</dbReference>
<evidence type="ECO:0000256" key="5">
    <source>
        <dbReference type="ARBA" id="ARBA00023002"/>
    </source>
</evidence>
<evidence type="ECO:0000256" key="4">
    <source>
        <dbReference type="ARBA" id="ARBA00022723"/>
    </source>
</evidence>
<dbReference type="GO" id="GO:0008901">
    <property type="term" value="F:ferredoxin hydrogenase activity"/>
    <property type="evidence" value="ECO:0007669"/>
    <property type="project" value="InterPro"/>
</dbReference>
<dbReference type="PROSITE" id="PS00507">
    <property type="entry name" value="NI_HGENASE_L_1"/>
    <property type="match status" value="1"/>
</dbReference>
<dbReference type="InterPro" id="IPR001501">
    <property type="entry name" value="Ni-dep_hyd_lsu"/>
</dbReference>
<name>A0A948W4X7_UNCEI</name>
<evidence type="ECO:0000256" key="2">
    <source>
        <dbReference type="ARBA" id="ARBA00009292"/>
    </source>
</evidence>
<keyword evidence="5 7" id="KW-0560">Oxidoreductase</keyword>
<comment type="caution">
    <text evidence="8">The sequence shown here is derived from an EMBL/GenBank/DDBJ whole genome shotgun (WGS) entry which is preliminary data.</text>
</comment>
<dbReference type="PANTHER" id="PTHR43600">
    <property type="entry name" value="COENZYME F420 HYDROGENASE, SUBUNIT ALPHA"/>
    <property type="match status" value="1"/>
</dbReference>
<keyword evidence="3 6" id="KW-0533">Nickel</keyword>
<gene>
    <name evidence="8" type="ORF">KJ970_02725</name>
</gene>
<evidence type="ECO:0000313" key="8">
    <source>
        <dbReference type="EMBL" id="MBU2689814.1"/>
    </source>
</evidence>
<comment type="cofactor">
    <cofactor evidence="6">
        <name>Fe cation</name>
        <dbReference type="ChEBI" id="CHEBI:24875"/>
    </cofactor>
</comment>
<feature type="binding site" evidence="6">
    <location>
        <position position="42"/>
    </location>
    <ligand>
        <name>Mg(2+)</name>
        <dbReference type="ChEBI" id="CHEBI:18420"/>
    </ligand>
</feature>
<feature type="binding site" evidence="6">
    <location>
        <position position="457"/>
    </location>
    <ligand>
        <name>Fe cation</name>
        <dbReference type="ChEBI" id="CHEBI:24875"/>
    </ligand>
</feature>
<comment type="cofactor">
    <cofactor evidence="1 6">
        <name>Ni(2+)</name>
        <dbReference type="ChEBI" id="CHEBI:49786"/>
    </cofactor>
</comment>
<dbReference type="AlphaFoldDB" id="A0A948W4X7"/>
<dbReference type="PROSITE" id="PS00508">
    <property type="entry name" value="NI_HGENASE_L_2"/>
    <property type="match status" value="1"/>
</dbReference>
<dbReference type="SUPFAM" id="SSF56762">
    <property type="entry name" value="HydB/Nqo4-like"/>
    <property type="match status" value="1"/>
</dbReference>